<feature type="domain" description="SANT" evidence="7">
    <location>
        <begin position="141"/>
        <end position="189"/>
    </location>
</feature>
<dbReference type="PROSITE" id="PS50090">
    <property type="entry name" value="MYB_LIKE"/>
    <property type="match status" value="1"/>
</dbReference>
<dbReference type="SMR" id="K7KAQ8"/>
<evidence type="ECO:0000256" key="5">
    <source>
        <dbReference type="ARBA" id="ARBA00023242"/>
    </source>
</evidence>
<reference evidence="10" key="2">
    <citation type="submission" date="2018-02" db="UniProtKB">
        <authorList>
            <consortium name="EnsemblPlants"/>
        </authorList>
    </citation>
    <scope>IDENTIFICATION</scope>
    <source>
        <strain evidence="10">Williams 82</strain>
    </source>
</reference>
<dbReference type="Gene3D" id="1.10.10.60">
    <property type="entry name" value="Homeodomain-like"/>
    <property type="match status" value="2"/>
</dbReference>
<keyword evidence="5" id="KW-0539">Nucleus</keyword>
<dbReference type="InterPro" id="IPR017884">
    <property type="entry name" value="SANT_dom"/>
</dbReference>
<evidence type="ECO:0000259" key="8">
    <source>
        <dbReference type="PROSITE" id="PS51294"/>
    </source>
</evidence>
<accession>K7KAQ8</accession>
<dbReference type="PROSITE" id="PS51294">
    <property type="entry name" value="HTH_MYB"/>
    <property type="match status" value="1"/>
</dbReference>
<dbReference type="NCBIfam" id="TIGR01557">
    <property type="entry name" value="myb_SHAQKYF"/>
    <property type="match status" value="1"/>
</dbReference>
<dbReference type="eggNOG" id="KOG0724">
    <property type="taxonomic scope" value="Eukaryota"/>
</dbReference>
<dbReference type="InterPro" id="IPR009057">
    <property type="entry name" value="Homeodomain-like_sf"/>
</dbReference>
<reference evidence="9" key="3">
    <citation type="submission" date="2018-07" db="EMBL/GenBank/DDBJ databases">
        <title>WGS assembly of Glycine max.</title>
        <authorList>
            <person name="Schmutz J."/>
            <person name="Cannon S."/>
            <person name="Schlueter J."/>
            <person name="Ma J."/>
            <person name="Mitros T."/>
            <person name="Nelson W."/>
            <person name="Hyten D."/>
            <person name="Song Q."/>
            <person name="Thelen J."/>
            <person name="Cheng J."/>
            <person name="Xu D."/>
            <person name="Hellsten U."/>
            <person name="May G."/>
            <person name="Yu Y."/>
            <person name="Sakurai T."/>
            <person name="Umezawa T."/>
            <person name="Bhattacharyya M."/>
            <person name="Sandhu D."/>
            <person name="Valliyodan B."/>
            <person name="Lindquist E."/>
            <person name="Peto M."/>
            <person name="Grant D."/>
            <person name="Shu S."/>
            <person name="Goodstein D."/>
            <person name="Barry K."/>
            <person name="Futrell-Griggs M."/>
            <person name="Abernathy B."/>
            <person name="Du J."/>
            <person name="Tian Z."/>
            <person name="Zhu L."/>
            <person name="Gill N."/>
            <person name="Joshi T."/>
            <person name="Libault M."/>
            <person name="Sethuraman A."/>
            <person name="Zhang X."/>
            <person name="Shinozaki K."/>
            <person name="Nguyen H."/>
            <person name="Wing R."/>
            <person name="Cregan P."/>
            <person name="Specht J."/>
            <person name="Grimwood J."/>
            <person name="Rokhsar D."/>
            <person name="Stacey G."/>
            <person name="Shoemaker R."/>
            <person name="Jackson S."/>
        </authorList>
    </citation>
    <scope>NUCLEOTIDE SEQUENCE</scope>
    <source>
        <tissue evidence="9">Callus</tissue>
    </source>
</reference>
<proteinExistence type="predicted"/>
<evidence type="ECO:0000313" key="10">
    <source>
        <dbReference type="EnsemblPlants" id="KRH73144"/>
    </source>
</evidence>
<evidence type="ECO:0000256" key="3">
    <source>
        <dbReference type="ARBA" id="ARBA00023125"/>
    </source>
</evidence>
<dbReference type="STRING" id="3847.K7KAQ8"/>
<dbReference type="ExpressionAtlas" id="K7KAQ8">
    <property type="expression patterns" value="baseline and differential"/>
</dbReference>
<keyword evidence="11" id="KW-1185">Reference proteome</keyword>
<dbReference type="InterPro" id="IPR001005">
    <property type="entry name" value="SANT/Myb"/>
</dbReference>
<feature type="domain" description="SANT" evidence="7">
    <location>
        <begin position="36"/>
        <end position="91"/>
    </location>
</feature>
<comment type="subcellular location">
    <subcellularLocation>
        <location evidence="1">Nucleus</location>
    </subcellularLocation>
</comment>
<gene>
    <name evidence="10" type="primary">MYB83</name>
    <name evidence="9" type="ORF">GLYMA_02G254200</name>
</gene>
<dbReference type="InterPro" id="IPR017930">
    <property type="entry name" value="Myb_dom"/>
</dbReference>
<evidence type="ECO:0000313" key="11">
    <source>
        <dbReference type="Proteomes" id="UP000008827"/>
    </source>
</evidence>
<evidence type="ECO:0000256" key="4">
    <source>
        <dbReference type="ARBA" id="ARBA00023163"/>
    </source>
</evidence>
<dbReference type="FunFam" id="1.10.10.60:FF:000154">
    <property type="entry name" value="Transcription factor SRM1"/>
    <property type="match status" value="1"/>
</dbReference>
<dbReference type="CDD" id="cd00167">
    <property type="entry name" value="SANT"/>
    <property type="match status" value="2"/>
</dbReference>
<evidence type="ECO:0000256" key="2">
    <source>
        <dbReference type="ARBA" id="ARBA00023015"/>
    </source>
</evidence>
<dbReference type="Proteomes" id="UP000008827">
    <property type="component" value="Chromosome 2"/>
</dbReference>
<dbReference type="GO" id="GO:0005634">
    <property type="term" value="C:nucleus"/>
    <property type="evidence" value="ECO:0007669"/>
    <property type="project" value="UniProtKB-SubCell"/>
</dbReference>
<dbReference type="Gramene" id="KRH73144">
    <property type="protein sequence ID" value="KRH73144"/>
    <property type="gene ID" value="GLYMA_02G254200"/>
</dbReference>
<dbReference type="PROSITE" id="PS51293">
    <property type="entry name" value="SANT"/>
    <property type="match status" value="2"/>
</dbReference>
<protein>
    <submittedName>
        <fullName evidence="9 10">Uncharacterized protein</fullName>
    </submittedName>
</protein>
<dbReference type="PANTHER" id="PTHR44042">
    <property type="entry name" value="DUPLICATED HOMEODOMAIN-LIKE SUPERFAMILY PROTEIN-RELATED"/>
    <property type="match status" value="1"/>
</dbReference>
<keyword evidence="3" id="KW-0238">DNA-binding</keyword>
<evidence type="ECO:0000256" key="1">
    <source>
        <dbReference type="ARBA" id="ARBA00004123"/>
    </source>
</evidence>
<dbReference type="InterPro" id="IPR006447">
    <property type="entry name" value="Myb_dom_plants"/>
</dbReference>
<keyword evidence="2" id="KW-0805">Transcription regulation</keyword>
<feature type="domain" description="HTH myb-type" evidence="8">
    <location>
        <begin position="133"/>
        <end position="189"/>
    </location>
</feature>
<reference evidence="9 10" key="1">
    <citation type="journal article" date="2010" name="Nature">
        <title>Genome sequence of the palaeopolyploid soybean.</title>
        <authorList>
            <person name="Schmutz J."/>
            <person name="Cannon S.B."/>
            <person name="Schlueter J."/>
            <person name="Ma J."/>
            <person name="Mitros T."/>
            <person name="Nelson W."/>
            <person name="Hyten D.L."/>
            <person name="Song Q."/>
            <person name="Thelen J.J."/>
            <person name="Cheng J."/>
            <person name="Xu D."/>
            <person name="Hellsten U."/>
            <person name="May G.D."/>
            <person name="Yu Y."/>
            <person name="Sakurai T."/>
            <person name="Umezawa T."/>
            <person name="Bhattacharyya M.K."/>
            <person name="Sandhu D."/>
            <person name="Valliyodan B."/>
            <person name="Lindquist E."/>
            <person name="Peto M."/>
            <person name="Grant D."/>
            <person name="Shu S."/>
            <person name="Goodstein D."/>
            <person name="Barry K."/>
            <person name="Futrell-Griggs M."/>
            <person name="Abernathy B."/>
            <person name="Du J."/>
            <person name="Tian Z."/>
            <person name="Zhu L."/>
            <person name="Gill N."/>
            <person name="Joshi T."/>
            <person name="Libault M."/>
            <person name="Sethuraman A."/>
            <person name="Zhang X.-C."/>
            <person name="Shinozaki K."/>
            <person name="Nguyen H.T."/>
            <person name="Wing R.A."/>
            <person name="Cregan P."/>
            <person name="Specht J."/>
            <person name="Grimwood J."/>
            <person name="Rokhsar D."/>
            <person name="Stacey G."/>
            <person name="Shoemaker R.C."/>
            <person name="Jackson S.A."/>
        </authorList>
    </citation>
    <scope>NUCLEOTIDE SEQUENCE</scope>
    <source>
        <strain evidence="10">cv. Williams 82</strain>
        <tissue evidence="9">Callus</tissue>
    </source>
</reference>
<name>K7KAQ8_SOYBN</name>
<dbReference type="SMART" id="SM00717">
    <property type="entry name" value="SANT"/>
    <property type="match status" value="2"/>
</dbReference>
<evidence type="ECO:0000259" key="7">
    <source>
        <dbReference type="PROSITE" id="PS51293"/>
    </source>
</evidence>
<keyword evidence="4" id="KW-0804">Transcription</keyword>
<evidence type="ECO:0000259" key="6">
    <source>
        <dbReference type="PROSITE" id="PS50090"/>
    </source>
</evidence>
<dbReference type="EnsemblPlants" id="KRH73144">
    <property type="protein sequence ID" value="KRH73144"/>
    <property type="gene ID" value="GLYMA_02G254200"/>
</dbReference>
<dbReference type="PANTHER" id="PTHR44042:SF6">
    <property type="entry name" value="DUPLICATED HOMEODOMAIN-LIKE SUPERFAMILY PROTEIN"/>
    <property type="match status" value="1"/>
</dbReference>
<dbReference type="SUPFAM" id="SSF46689">
    <property type="entry name" value="Homeodomain-like"/>
    <property type="match status" value="2"/>
</dbReference>
<dbReference type="Pfam" id="PF23082">
    <property type="entry name" value="Myb_DNA-binding_2"/>
    <property type="match status" value="1"/>
</dbReference>
<evidence type="ECO:0000313" key="9">
    <source>
        <dbReference type="EMBL" id="KRH73144.1"/>
    </source>
</evidence>
<dbReference type="PaxDb" id="3847-GLYMA02G42140.3"/>
<dbReference type="EMBL" id="CM000835">
    <property type="protein sequence ID" value="KRH73144.1"/>
    <property type="molecule type" value="Genomic_DNA"/>
</dbReference>
<sequence length="314" mass="35894">MAFIDSQVYLDHTGMELETLYTPCYMPNSNWFVQESLSTEWTREDNKKFESALAIYDKDTPDRWFKVAAMIPGKTVFDVIKQYRELEEDVSEIEAGHVPIPGYLASSFTFELVDNHNYDGCRRRLAPVRGSDQERKKGVPWTEEEHRRFLMGLLKYGKGDWRNISRNFVVTKTPTQVASHAQKYYIRQKVSGGKDKRRPSIHDMTTVNLTETSASDKNKPPVIAPQQKLNSMSKVQLDWTSSHYNDGSLMVFNPNSDDLFVSSSSDVTSMALKMQGQDLYECALREAYAKVKVPGFSMAPRDFNNEAVFGIHAL</sequence>
<dbReference type="Pfam" id="PF00249">
    <property type="entry name" value="Myb_DNA-binding"/>
    <property type="match status" value="1"/>
</dbReference>
<dbReference type="AlphaFoldDB" id="K7KAQ8"/>
<dbReference type="FunFam" id="1.10.10.60:FF:000009">
    <property type="entry name" value="transcription factor MYB1R1"/>
    <property type="match status" value="1"/>
</dbReference>
<organism evidence="9">
    <name type="scientific">Glycine max</name>
    <name type="common">Soybean</name>
    <name type="synonym">Glycine hispida</name>
    <dbReference type="NCBI Taxonomy" id="3847"/>
    <lineage>
        <taxon>Eukaryota</taxon>
        <taxon>Viridiplantae</taxon>
        <taxon>Streptophyta</taxon>
        <taxon>Embryophyta</taxon>
        <taxon>Tracheophyta</taxon>
        <taxon>Spermatophyta</taxon>
        <taxon>Magnoliopsida</taxon>
        <taxon>eudicotyledons</taxon>
        <taxon>Gunneridae</taxon>
        <taxon>Pentapetalae</taxon>
        <taxon>rosids</taxon>
        <taxon>fabids</taxon>
        <taxon>Fabales</taxon>
        <taxon>Fabaceae</taxon>
        <taxon>Papilionoideae</taxon>
        <taxon>50 kb inversion clade</taxon>
        <taxon>NPAAA clade</taxon>
        <taxon>indigoferoid/millettioid clade</taxon>
        <taxon>Phaseoleae</taxon>
        <taxon>Glycine</taxon>
        <taxon>Glycine subgen. Soja</taxon>
    </lineage>
</organism>
<dbReference type="GO" id="GO:0003677">
    <property type="term" value="F:DNA binding"/>
    <property type="evidence" value="ECO:0007669"/>
    <property type="project" value="UniProtKB-KW"/>
</dbReference>
<feature type="domain" description="Myb-like" evidence="6">
    <location>
        <begin position="133"/>
        <end position="185"/>
    </location>
</feature>